<protein>
    <submittedName>
        <fullName evidence="1">Uncharacterized protein</fullName>
    </submittedName>
</protein>
<keyword evidence="2" id="KW-1185">Reference proteome</keyword>
<dbReference type="Proteomes" id="UP000015102">
    <property type="component" value="Unassembled WGS sequence"/>
</dbReference>
<proteinExistence type="predicted"/>
<sequence length="57" mass="6676">MGNNNVVKRVFDAVPVSACRPRKPALRWKDSVMSNLKRLTPNIGEWRQIAANRRDWR</sequence>
<reference evidence="1" key="2">
    <citation type="submission" date="2015-06" db="UniProtKB">
        <authorList>
            <consortium name="EnsemblMetazoa"/>
        </authorList>
    </citation>
    <scope>IDENTIFICATION</scope>
</reference>
<name>T1GFD5_MEGSC</name>
<dbReference type="AlphaFoldDB" id="T1GFD5"/>
<dbReference type="EMBL" id="CAQQ02051065">
    <property type="status" value="NOT_ANNOTATED_CDS"/>
    <property type="molecule type" value="Genomic_DNA"/>
</dbReference>
<dbReference type="EnsemblMetazoa" id="MESCA002074-RA">
    <property type="protein sequence ID" value="MESCA002074-PA"/>
    <property type="gene ID" value="MESCA002074"/>
</dbReference>
<dbReference type="HOGENOM" id="CLU_3002467_0_0_1"/>
<accession>T1GFD5</accession>
<reference evidence="2" key="1">
    <citation type="submission" date="2013-02" db="EMBL/GenBank/DDBJ databases">
        <authorList>
            <person name="Hughes D."/>
        </authorList>
    </citation>
    <scope>NUCLEOTIDE SEQUENCE</scope>
    <source>
        <strain>Durham</strain>
        <strain evidence="2">NC isolate 2 -- Noor lab</strain>
    </source>
</reference>
<organism evidence="1 2">
    <name type="scientific">Megaselia scalaris</name>
    <name type="common">Humpbacked fly</name>
    <name type="synonym">Phora scalaris</name>
    <dbReference type="NCBI Taxonomy" id="36166"/>
    <lineage>
        <taxon>Eukaryota</taxon>
        <taxon>Metazoa</taxon>
        <taxon>Ecdysozoa</taxon>
        <taxon>Arthropoda</taxon>
        <taxon>Hexapoda</taxon>
        <taxon>Insecta</taxon>
        <taxon>Pterygota</taxon>
        <taxon>Neoptera</taxon>
        <taxon>Endopterygota</taxon>
        <taxon>Diptera</taxon>
        <taxon>Brachycera</taxon>
        <taxon>Muscomorpha</taxon>
        <taxon>Platypezoidea</taxon>
        <taxon>Phoridae</taxon>
        <taxon>Megaseliini</taxon>
        <taxon>Megaselia</taxon>
    </lineage>
</organism>
<evidence type="ECO:0000313" key="2">
    <source>
        <dbReference type="Proteomes" id="UP000015102"/>
    </source>
</evidence>
<evidence type="ECO:0000313" key="1">
    <source>
        <dbReference type="EnsemblMetazoa" id="MESCA002074-PA"/>
    </source>
</evidence>